<sequence>MGGLKLLRLRMLPMCFHVMGSSPSGPAAATTKPSSSRCVKLIRTDGRVDVYHRPVRASEVMTEHPKHLVCRSDAFTIGQRIPALSEDEHLKPGHAYFLLPVHLFQSVLSFVTLASSFASCAASKGVAVGGCPSASSAPLLLRPFDLHKTSSGKLQIRISDEFIQRVQDAQEGKQVGVVGRVCTTASLEKDYRQLVVGWKERQWKPKLETIRESSSERRKGILLALRGIRRRRKKGHLQVDPQGQDQKPPSQKKQKKLEKQLQKQKKQEKQLQKQLKKKHKHKARQIDSQDHDQKQQQQQQPQQKKQKHEAQQIDSQGHDQKQELQQKPQKKKEKKKACSSSKHPNSPSSNKSKGKKVAAIR</sequence>
<protein>
    <submittedName>
        <fullName evidence="2">Uncharacterized protein</fullName>
    </submittedName>
</protein>
<name>A0A1D1YIZ2_9ARAE</name>
<organism evidence="2">
    <name type="scientific">Anthurium amnicola</name>
    <dbReference type="NCBI Taxonomy" id="1678845"/>
    <lineage>
        <taxon>Eukaryota</taxon>
        <taxon>Viridiplantae</taxon>
        <taxon>Streptophyta</taxon>
        <taxon>Embryophyta</taxon>
        <taxon>Tracheophyta</taxon>
        <taxon>Spermatophyta</taxon>
        <taxon>Magnoliopsida</taxon>
        <taxon>Liliopsida</taxon>
        <taxon>Araceae</taxon>
        <taxon>Pothoideae</taxon>
        <taxon>Potheae</taxon>
        <taxon>Anthurium</taxon>
    </lineage>
</organism>
<proteinExistence type="predicted"/>
<evidence type="ECO:0000313" key="2">
    <source>
        <dbReference type="EMBL" id="JAT54603.1"/>
    </source>
</evidence>
<dbReference type="Pfam" id="PF14009">
    <property type="entry name" value="PADRE"/>
    <property type="match status" value="1"/>
</dbReference>
<feature type="compositionally biased region" description="Basic residues" evidence="1">
    <location>
        <begin position="274"/>
        <end position="283"/>
    </location>
</feature>
<dbReference type="EMBL" id="GDJX01013333">
    <property type="protein sequence ID" value="JAT54603.1"/>
    <property type="molecule type" value="Transcribed_RNA"/>
</dbReference>
<feature type="compositionally biased region" description="Basic residues" evidence="1">
    <location>
        <begin position="352"/>
        <end position="361"/>
    </location>
</feature>
<dbReference type="PANTHER" id="PTHR33052">
    <property type="entry name" value="DUF4228 DOMAIN PROTEIN-RELATED"/>
    <property type="match status" value="1"/>
</dbReference>
<dbReference type="AlphaFoldDB" id="A0A1D1YIZ2"/>
<feature type="compositionally biased region" description="Basic and acidic residues" evidence="1">
    <location>
        <begin position="284"/>
        <end position="294"/>
    </location>
</feature>
<accession>A0A1D1YIZ2</accession>
<dbReference type="InterPro" id="IPR025322">
    <property type="entry name" value="PADRE_dom"/>
</dbReference>
<reference evidence="2" key="1">
    <citation type="submission" date="2015-07" db="EMBL/GenBank/DDBJ databases">
        <title>Transcriptome Assembly of Anthurium amnicola.</title>
        <authorList>
            <person name="Suzuki J."/>
        </authorList>
    </citation>
    <scope>NUCLEOTIDE SEQUENCE</scope>
</reference>
<evidence type="ECO:0000256" key="1">
    <source>
        <dbReference type="SAM" id="MobiDB-lite"/>
    </source>
</evidence>
<feature type="compositionally biased region" description="Basic residues" evidence="1">
    <location>
        <begin position="328"/>
        <end position="337"/>
    </location>
</feature>
<feature type="compositionally biased region" description="Low complexity" evidence="1">
    <location>
        <begin position="339"/>
        <end position="351"/>
    </location>
</feature>
<feature type="compositionally biased region" description="Basic residues" evidence="1">
    <location>
        <begin position="227"/>
        <end position="236"/>
    </location>
</feature>
<feature type="region of interest" description="Disordered" evidence="1">
    <location>
        <begin position="223"/>
        <end position="361"/>
    </location>
</feature>
<feature type="compositionally biased region" description="Basic and acidic residues" evidence="1">
    <location>
        <begin position="257"/>
        <end position="271"/>
    </location>
</feature>
<gene>
    <name evidence="2" type="ORF">g.61253</name>
</gene>
<feature type="compositionally biased region" description="Basic and acidic residues" evidence="1">
    <location>
        <begin position="308"/>
        <end position="324"/>
    </location>
</feature>